<dbReference type="EMBL" id="OR858650">
    <property type="protein sequence ID" value="WXG26347.1"/>
    <property type="molecule type" value="Genomic_DNA"/>
</dbReference>
<feature type="transmembrane region" description="Helical" evidence="1">
    <location>
        <begin position="28"/>
        <end position="45"/>
    </location>
</feature>
<geneLocation type="mitochondrion" evidence="2"/>
<keyword evidence="1" id="KW-0812">Transmembrane</keyword>
<organism evidence="2">
    <name type="scientific">Amblyseiulella paraheveae</name>
    <dbReference type="NCBI Taxonomy" id="3049516"/>
    <lineage>
        <taxon>Eukaryota</taxon>
        <taxon>Metazoa</taxon>
        <taxon>Ecdysozoa</taxon>
        <taxon>Arthropoda</taxon>
        <taxon>Chelicerata</taxon>
        <taxon>Arachnida</taxon>
        <taxon>Acari</taxon>
        <taxon>Parasitiformes</taxon>
        <taxon>Mesostigmata</taxon>
        <taxon>Gamasina</taxon>
        <taxon>Phytoseioidea</taxon>
        <taxon>Phytoseiidae</taxon>
        <taxon>Amblyseiinae</taxon>
        <taxon>Amblyseiulella</taxon>
    </lineage>
</organism>
<protein>
    <submittedName>
        <fullName evidence="2">NADH dehydrogenase subunit 6</fullName>
    </submittedName>
</protein>
<evidence type="ECO:0000313" key="2">
    <source>
        <dbReference type="EMBL" id="WXG26347.1"/>
    </source>
</evidence>
<keyword evidence="1" id="KW-1133">Transmembrane helix</keyword>
<name>A0AAU6PBF9_9ACAR</name>
<gene>
    <name evidence="2" type="primary">ND6</name>
</gene>
<sequence>MLLLSLLKLTMMMMMTIFCLLKSLFIKIWLFMIIMVLAIFLEYFFLKSSWFPLMFMILIMSGLMVIFIYITSMLKKNSWNYVNSNKNKIFIILFLFSFYKLIMKLNKLNMISTQETDFLNMLLNWNYLSMSLFLMIYMFIILFISMDLLTNLKNSFRSKM</sequence>
<evidence type="ECO:0000256" key="1">
    <source>
        <dbReference type="SAM" id="Phobius"/>
    </source>
</evidence>
<accession>A0AAU6PBF9</accession>
<feature type="transmembrane region" description="Helical" evidence="1">
    <location>
        <begin position="89"/>
        <end position="105"/>
    </location>
</feature>
<feature type="transmembrane region" description="Helical" evidence="1">
    <location>
        <begin position="51"/>
        <end position="69"/>
    </location>
</feature>
<dbReference type="AlphaFoldDB" id="A0AAU6PBF9"/>
<keyword evidence="1" id="KW-0472">Membrane</keyword>
<reference evidence="2" key="1">
    <citation type="submission" date="2023-11" db="EMBL/GenBank/DDBJ databases">
        <authorList>
            <person name="Zhao W."/>
        </authorList>
    </citation>
    <scope>NUCLEOTIDE SEQUENCE</scope>
</reference>
<proteinExistence type="predicted"/>
<keyword evidence="2" id="KW-0496">Mitochondrion</keyword>
<feature type="transmembrane region" description="Helical" evidence="1">
    <location>
        <begin position="125"/>
        <end position="150"/>
    </location>
</feature>